<comment type="cofactor">
    <cofactor evidence="3">
        <name>FMN</name>
        <dbReference type="ChEBI" id="CHEBI:58210"/>
    </cofactor>
    <text evidence="3">Binds 1 FMN per subunit.</text>
</comment>
<dbReference type="InterPro" id="IPR035929">
    <property type="entry name" value="CoaB-like_sf"/>
</dbReference>
<sequence length="405" mass="42023">MFIVVAVTGGIAAYKSVHLVRLLVKAGHEVHVVPTDDALRFVGLPTWQGVSRNAVTTSVHDDVASVRHVALGQSADLVIVAPATANSLAKMAVGIADNLVGTTLLATRAPVVVAPAMHTEMWQHPATVNNIEVLRSRGVVVVGPETGELTGGDSGAGRMSEPETIVDAALSAAGAGRDLAGLRVLVSTGGTREPIDPVRFLGNRSSGRQGVAVALAAAQRGAAVTLVAAHTDEGVLATVSGQRHIALERVSTARELEEAMHTRAALSDVIVMAAAVADYRPVEVSSHKLSKEAAGDGVRSLDLAVTPDILRALVADRANGQTIVGFAAETPQNGETLVDRGRRKAARKGVDLLAVNEVGWSQGFESEANALTIIDRAGAVLNDVSGTKRQVADALWDAIVVTRSR</sequence>
<dbReference type="EC" id="6.3.2.5" evidence="3"/>
<protein>
    <recommendedName>
        <fullName evidence="3">Coenzyme A biosynthesis bifunctional protein CoaBC</fullName>
    </recommendedName>
    <alternativeName>
        <fullName evidence="3">DNA/pantothenate metabolism flavoprotein</fullName>
    </alternativeName>
    <alternativeName>
        <fullName evidence="3">Phosphopantothenoylcysteine synthetase/decarboxylase</fullName>
        <shortName evidence="3">PPCS-PPCDC</shortName>
    </alternativeName>
    <domain>
        <recommendedName>
            <fullName evidence="3">Phosphopantothenoylcysteine decarboxylase</fullName>
            <shortName evidence="3">PPC decarboxylase</shortName>
            <shortName evidence="3">PPC-DC</shortName>
            <ecNumber evidence="3">4.1.1.36</ecNumber>
        </recommendedName>
        <alternativeName>
            <fullName evidence="3">CoaC</fullName>
        </alternativeName>
    </domain>
    <domain>
        <recommendedName>
            <fullName evidence="3">Phosphopantothenate--cysteine ligase</fullName>
            <ecNumber evidence="3">6.3.2.5</ecNumber>
        </recommendedName>
        <alternativeName>
            <fullName evidence="3">CoaB</fullName>
        </alternativeName>
        <alternativeName>
            <fullName evidence="3">Phosphopantothenoylcysteine synthetase</fullName>
            <shortName evidence="3">PPC synthetase</shortName>
            <shortName evidence="3">PPC-S</shortName>
        </alternativeName>
    </domain>
</protein>
<comment type="pathway">
    <text evidence="3 4">Cofactor biosynthesis; coenzyme A biosynthesis; CoA from (R)-pantothenate: step 2/5.</text>
</comment>
<evidence type="ECO:0000313" key="7">
    <source>
        <dbReference type="EMBL" id="MEJ1156327.1"/>
    </source>
</evidence>
<dbReference type="GO" id="GO:0004633">
    <property type="term" value="F:phosphopantothenoylcysteine decarboxylase activity"/>
    <property type="evidence" value="ECO:0007669"/>
    <property type="project" value="UniProtKB-EC"/>
</dbReference>
<dbReference type="SUPFAM" id="SSF102645">
    <property type="entry name" value="CoaB-like"/>
    <property type="match status" value="1"/>
</dbReference>
<keyword evidence="3 4" id="KW-0285">Flavoprotein</keyword>
<dbReference type="InterPro" id="IPR003382">
    <property type="entry name" value="Flavoprotein"/>
</dbReference>
<evidence type="ECO:0000259" key="5">
    <source>
        <dbReference type="Pfam" id="PF02441"/>
    </source>
</evidence>
<comment type="function">
    <text evidence="3">Catalyzes two sequential steps in the biosynthesis of coenzyme A. In the first step cysteine is conjugated to 4'-phosphopantothenate to form 4-phosphopantothenoylcysteine. In the second step the latter compound is decarboxylated to form 4'-phosphopantotheine.</text>
</comment>
<feature type="binding site" evidence="3">
    <location>
        <begin position="307"/>
        <end position="310"/>
    </location>
    <ligand>
        <name>CTP</name>
        <dbReference type="ChEBI" id="CHEBI:37563"/>
    </ligand>
</feature>
<keyword evidence="8" id="KW-1185">Reference proteome</keyword>
<comment type="pathway">
    <text evidence="3 4">Cofactor biosynthesis; coenzyme A biosynthesis; CoA from (R)-pantothenate: step 3/5.</text>
</comment>
<proteinExistence type="inferred from homology"/>
<comment type="similarity">
    <text evidence="3 4">In the N-terminal section; belongs to the HFCD (homo-oligomeric flavin containing Cys decarboxylase) superfamily.</text>
</comment>
<keyword evidence="3" id="KW-0511">Multifunctional enzyme</keyword>
<keyword evidence="2 3" id="KW-0456">Lyase</keyword>
<evidence type="ECO:0000256" key="1">
    <source>
        <dbReference type="ARBA" id="ARBA00022793"/>
    </source>
</evidence>
<dbReference type="HAMAP" id="MF_02225">
    <property type="entry name" value="CoaBC"/>
    <property type="match status" value="1"/>
</dbReference>
<dbReference type="Proteomes" id="UP001368654">
    <property type="component" value="Unassembled WGS sequence"/>
</dbReference>
<feature type="region of interest" description="Phosphopantothenoylcysteine decarboxylase" evidence="3">
    <location>
        <begin position="1"/>
        <end position="183"/>
    </location>
</feature>
<evidence type="ECO:0000259" key="6">
    <source>
        <dbReference type="Pfam" id="PF04127"/>
    </source>
</evidence>
<keyword evidence="3 4" id="KW-0436">Ligase</keyword>
<keyword evidence="3" id="KW-0479">Metal-binding</keyword>
<dbReference type="EMBL" id="JBBDGL010000004">
    <property type="protein sequence ID" value="MEJ1156327.1"/>
    <property type="molecule type" value="Genomic_DNA"/>
</dbReference>
<comment type="caution">
    <text evidence="7">The sequence shown here is derived from an EMBL/GenBank/DDBJ whole genome shotgun (WGS) entry which is preliminary data.</text>
</comment>
<dbReference type="PANTHER" id="PTHR14359">
    <property type="entry name" value="HOMO-OLIGOMERIC FLAVIN CONTAINING CYS DECARBOXYLASE FAMILY"/>
    <property type="match status" value="1"/>
</dbReference>
<dbReference type="SUPFAM" id="SSF52507">
    <property type="entry name" value="Homo-oligomeric flavin-containing Cys decarboxylases, HFCD"/>
    <property type="match status" value="1"/>
</dbReference>
<dbReference type="Pfam" id="PF02441">
    <property type="entry name" value="Flavoprotein"/>
    <property type="match status" value="1"/>
</dbReference>
<feature type="binding site" evidence="3">
    <location>
        <position position="344"/>
    </location>
    <ligand>
        <name>CTP</name>
        <dbReference type="ChEBI" id="CHEBI:37563"/>
    </ligand>
</feature>
<dbReference type="Pfam" id="PF04127">
    <property type="entry name" value="DFP"/>
    <property type="match status" value="1"/>
</dbReference>
<dbReference type="NCBIfam" id="TIGR00521">
    <property type="entry name" value="coaBC_dfp"/>
    <property type="match status" value="1"/>
</dbReference>
<evidence type="ECO:0000256" key="2">
    <source>
        <dbReference type="ARBA" id="ARBA00023239"/>
    </source>
</evidence>
<keyword evidence="3" id="KW-0460">Magnesium</keyword>
<name>A0ABU8LX33_9MICO</name>
<feature type="domain" description="Flavoprotein" evidence="5">
    <location>
        <begin position="3"/>
        <end position="171"/>
    </location>
</feature>
<comment type="cofactor">
    <cofactor evidence="3">
        <name>Mg(2+)</name>
        <dbReference type="ChEBI" id="CHEBI:18420"/>
    </cofactor>
</comment>
<organism evidence="7 8">
    <name type="scientific">Microbacterium marmarense</name>
    <dbReference type="NCBI Taxonomy" id="3122051"/>
    <lineage>
        <taxon>Bacteria</taxon>
        <taxon>Bacillati</taxon>
        <taxon>Actinomycetota</taxon>
        <taxon>Actinomycetes</taxon>
        <taxon>Micrococcales</taxon>
        <taxon>Microbacteriaceae</taxon>
        <taxon>Microbacterium</taxon>
    </lineage>
</organism>
<dbReference type="InterPro" id="IPR007085">
    <property type="entry name" value="DNA/pantothenate-metab_flavo_C"/>
</dbReference>
<dbReference type="Gene3D" id="3.40.50.1950">
    <property type="entry name" value="Flavin prenyltransferase-like"/>
    <property type="match status" value="1"/>
</dbReference>
<dbReference type="InterPro" id="IPR005252">
    <property type="entry name" value="CoaBC"/>
</dbReference>
<evidence type="ECO:0000256" key="4">
    <source>
        <dbReference type="RuleBase" id="RU364078"/>
    </source>
</evidence>
<dbReference type="InterPro" id="IPR036551">
    <property type="entry name" value="Flavin_trans-like"/>
</dbReference>
<evidence type="ECO:0000256" key="3">
    <source>
        <dbReference type="HAMAP-Rule" id="MF_02225"/>
    </source>
</evidence>
<dbReference type="GO" id="GO:0004632">
    <property type="term" value="F:phosphopantothenate--cysteine ligase activity"/>
    <property type="evidence" value="ECO:0007669"/>
    <property type="project" value="UniProtKB-EC"/>
</dbReference>
<comment type="catalytic activity">
    <reaction evidence="3 4">
        <text>(R)-4'-phosphopantothenate + L-cysteine + CTP = N-[(R)-4-phosphopantothenoyl]-L-cysteine + CMP + diphosphate + H(+)</text>
        <dbReference type="Rhea" id="RHEA:19397"/>
        <dbReference type="ChEBI" id="CHEBI:10986"/>
        <dbReference type="ChEBI" id="CHEBI:15378"/>
        <dbReference type="ChEBI" id="CHEBI:33019"/>
        <dbReference type="ChEBI" id="CHEBI:35235"/>
        <dbReference type="ChEBI" id="CHEBI:37563"/>
        <dbReference type="ChEBI" id="CHEBI:59458"/>
        <dbReference type="ChEBI" id="CHEBI:60377"/>
        <dbReference type="EC" id="6.3.2.5"/>
    </reaction>
</comment>
<feature type="binding site" evidence="3">
    <location>
        <position position="326"/>
    </location>
    <ligand>
        <name>CTP</name>
        <dbReference type="ChEBI" id="CHEBI:37563"/>
    </ligand>
</feature>
<feature type="region of interest" description="Phosphopantothenate--cysteine ligase" evidence="3">
    <location>
        <begin position="184"/>
        <end position="405"/>
    </location>
</feature>
<gene>
    <name evidence="3 7" type="primary">coaBC</name>
    <name evidence="7" type="ORF">WDU96_12025</name>
</gene>
<comment type="function">
    <text evidence="4">Catalyzes two steps in the biosynthesis of coenzyme A. In the first step cysteine is conjugated to 4'-phosphopantothenate to form 4-phosphopantothenoylcysteine, in the latter compound is decarboxylated to form 4'-phosphopantotheine.</text>
</comment>
<dbReference type="RefSeq" id="WP_337338765.1">
    <property type="nucleotide sequence ID" value="NZ_JBBDGL010000004.1"/>
</dbReference>
<comment type="similarity">
    <text evidence="3 4">In the C-terminal section; belongs to the PPC synthetase family.</text>
</comment>
<dbReference type="Gene3D" id="3.40.50.10300">
    <property type="entry name" value="CoaB-like"/>
    <property type="match status" value="1"/>
</dbReference>
<comment type="caution">
    <text evidence="3">Lacks conserved residue(s) required for the propagation of feature annotation.</text>
</comment>
<accession>A0ABU8LX33</accession>
<evidence type="ECO:0000313" key="8">
    <source>
        <dbReference type="Proteomes" id="UP001368654"/>
    </source>
</evidence>
<feature type="binding site" evidence="3">
    <location>
        <position position="288"/>
    </location>
    <ligand>
        <name>CTP</name>
        <dbReference type="ChEBI" id="CHEBI:37563"/>
    </ligand>
</feature>
<comment type="catalytic activity">
    <reaction evidence="3 4">
        <text>N-[(R)-4-phosphopantothenoyl]-L-cysteine + H(+) = (R)-4'-phosphopantetheine + CO2</text>
        <dbReference type="Rhea" id="RHEA:16793"/>
        <dbReference type="ChEBI" id="CHEBI:15378"/>
        <dbReference type="ChEBI" id="CHEBI:16526"/>
        <dbReference type="ChEBI" id="CHEBI:59458"/>
        <dbReference type="ChEBI" id="CHEBI:61723"/>
        <dbReference type="EC" id="4.1.1.36"/>
    </reaction>
</comment>
<keyword evidence="3 4" id="KW-0288">FMN</keyword>
<dbReference type="PANTHER" id="PTHR14359:SF6">
    <property type="entry name" value="PHOSPHOPANTOTHENOYLCYSTEINE DECARBOXYLASE"/>
    <property type="match status" value="1"/>
</dbReference>
<feature type="domain" description="DNA/pantothenate metabolism flavoprotein C-terminal" evidence="6">
    <location>
        <begin position="179"/>
        <end position="400"/>
    </location>
</feature>
<feature type="binding site" evidence="3">
    <location>
        <position position="348"/>
    </location>
    <ligand>
        <name>CTP</name>
        <dbReference type="ChEBI" id="CHEBI:37563"/>
    </ligand>
</feature>
<dbReference type="EC" id="4.1.1.36" evidence="3"/>
<feature type="binding site" evidence="3">
    <location>
        <position position="278"/>
    </location>
    <ligand>
        <name>CTP</name>
        <dbReference type="ChEBI" id="CHEBI:37563"/>
    </ligand>
</feature>
<keyword evidence="1 3" id="KW-0210">Decarboxylase</keyword>
<reference evidence="7 8" key="1">
    <citation type="submission" date="2024-02" db="EMBL/GenBank/DDBJ databases">
        <authorList>
            <person name="Saticioglu I.B."/>
        </authorList>
    </citation>
    <scope>NUCLEOTIDE SEQUENCE [LARGE SCALE GENOMIC DNA]</scope>
    <source>
        <strain evidence="7 8">Mu-86</strain>
    </source>
</reference>